<proteinExistence type="inferred from homology"/>
<evidence type="ECO:0000256" key="8">
    <source>
        <dbReference type="ARBA" id="ARBA00023014"/>
    </source>
</evidence>
<keyword evidence="8" id="KW-0411">Iron-sulfur</keyword>
<evidence type="ECO:0000256" key="1">
    <source>
        <dbReference type="ARBA" id="ARBA00001974"/>
    </source>
</evidence>
<gene>
    <name evidence="10" type="ORF">LCGC14_1578860</name>
</gene>
<evidence type="ECO:0000259" key="9">
    <source>
        <dbReference type="PROSITE" id="PS51379"/>
    </source>
</evidence>
<evidence type="ECO:0000256" key="4">
    <source>
        <dbReference type="ARBA" id="ARBA00022723"/>
    </source>
</evidence>
<dbReference type="PANTHER" id="PTHR43498:SF1">
    <property type="entry name" value="COB--COM HETERODISULFIDE REDUCTASE IRON-SULFUR SUBUNIT A"/>
    <property type="match status" value="1"/>
</dbReference>
<protein>
    <recommendedName>
        <fullName evidence="9">4Fe-4S ferredoxin-type domain-containing protein</fullName>
    </recommendedName>
</protein>
<evidence type="ECO:0000256" key="2">
    <source>
        <dbReference type="ARBA" id="ARBA00006561"/>
    </source>
</evidence>
<dbReference type="InterPro" id="IPR017900">
    <property type="entry name" value="4Fe4S_Fe_S_CS"/>
</dbReference>
<keyword evidence="7" id="KW-0408">Iron</keyword>
<feature type="non-terminal residue" evidence="10">
    <location>
        <position position="594"/>
    </location>
</feature>
<dbReference type="PROSITE" id="PS00198">
    <property type="entry name" value="4FE4S_FER_1"/>
    <property type="match status" value="1"/>
</dbReference>
<sequence length="594" mass="66037">MTETRKEIIITGNERPKIGVYICHCGVNIAGVISVPDLLNYAITLPNVEIVNDYKFLCSETGQNIIKDDIEAGLINRVVVAACSPRMHEQTFRLVCKEIGLNQFLFEQANIREHSTWVHMKEPEGAYEVSKDLIRLSVAKSRELQPLQVKKVNIEPACLIIGGGIAGMNSALDLSTAGYKVYLVEKTPTIGGHMAQLDKTFPTMDCSACILTPRMVDISRSKNIELMTYSEVVDVSGYVGNFEVSIKKKPRYVNMEICTGCGLCVDPCPIVCENEFDLGLGTRKAIYIPFPQAVPGKYTIDMEKCIKCGICARKEVCEPGAINFEDKPEYVKAKVGTIIIATGWDLYNPTELDQYGYGRYPNVITGLEMERLLSSTGPLDGKPARPSDLKYPKSVAFLQCVGSRNFRQGGNKYCSRVCCMYATKQARQYKEKHPEAEVYIFYMDIRAFGKGYEEFYESTTRNYGVNYIRGRIGEVYENSNHDIIIRSEDTLLQEPIQLKVGLLVLSCGLEPRKDVNKIAALVRIQRSSDGFFMEAHPKLRPVDTLTEGIFIAGAAQGPKDIPDAVTQAKGAASSACALMAKGELELEPYFAVIR</sequence>
<reference evidence="10" key="1">
    <citation type="journal article" date="2015" name="Nature">
        <title>Complex archaea that bridge the gap between prokaryotes and eukaryotes.</title>
        <authorList>
            <person name="Spang A."/>
            <person name="Saw J.H."/>
            <person name="Jorgensen S.L."/>
            <person name="Zaremba-Niedzwiedzka K."/>
            <person name="Martijn J."/>
            <person name="Lind A.E."/>
            <person name="van Eijk R."/>
            <person name="Schleper C."/>
            <person name="Guy L."/>
            <person name="Ettema T.J."/>
        </authorList>
    </citation>
    <scope>NUCLEOTIDE SEQUENCE</scope>
</reference>
<evidence type="ECO:0000313" key="10">
    <source>
        <dbReference type="EMBL" id="KKM27028.1"/>
    </source>
</evidence>
<dbReference type="Gene3D" id="3.50.50.60">
    <property type="entry name" value="FAD/NAD(P)-binding domain"/>
    <property type="match status" value="1"/>
</dbReference>
<evidence type="ECO:0000256" key="5">
    <source>
        <dbReference type="ARBA" id="ARBA00022827"/>
    </source>
</evidence>
<comment type="cofactor">
    <cofactor evidence="1">
        <name>FAD</name>
        <dbReference type="ChEBI" id="CHEBI:57692"/>
    </cofactor>
</comment>
<dbReference type="SUPFAM" id="SSF51905">
    <property type="entry name" value="FAD/NAD(P)-binding domain"/>
    <property type="match status" value="1"/>
</dbReference>
<dbReference type="InterPro" id="IPR039650">
    <property type="entry name" value="HdrA-like"/>
</dbReference>
<dbReference type="InterPro" id="IPR036188">
    <property type="entry name" value="FAD/NAD-bd_sf"/>
</dbReference>
<organism evidence="10">
    <name type="scientific">marine sediment metagenome</name>
    <dbReference type="NCBI Taxonomy" id="412755"/>
    <lineage>
        <taxon>unclassified sequences</taxon>
        <taxon>metagenomes</taxon>
        <taxon>ecological metagenomes</taxon>
    </lineage>
</organism>
<evidence type="ECO:0000256" key="3">
    <source>
        <dbReference type="ARBA" id="ARBA00022485"/>
    </source>
</evidence>
<name>A0A0F9KYF2_9ZZZZ</name>
<dbReference type="EMBL" id="LAZR01012400">
    <property type="protein sequence ID" value="KKM27028.1"/>
    <property type="molecule type" value="Genomic_DNA"/>
</dbReference>
<dbReference type="Gene3D" id="3.30.70.20">
    <property type="match status" value="2"/>
</dbReference>
<dbReference type="PANTHER" id="PTHR43498">
    <property type="entry name" value="FERREDOXIN:COB-COM HETERODISULFIDE REDUCTASE SUBUNIT A"/>
    <property type="match status" value="1"/>
</dbReference>
<feature type="domain" description="4Fe-4S ferredoxin-type" evidence="9">
    <location>
        <begin position="248"/>
        <end position="279"/>
    </location>
</feature>
<keyword evidence="3" id="KW-0004">4Fe-4S</keyword>
<keyword evidence="6" id="KW-0560">Oxidoreductase</keyword>
<dbReference type="GO" id="GO:0016491">
    <property type="term" value="F:oxidoreductase activity"/>
    <property type="evidence" value="ECO:0007669"/>
    <property type="project" value="UniProtKB-KW"/>
</dbReference>
<dbReference type="InterPro" id="IPR017896">
    <property type="entry name" value="4Fe4S_Fe-S-bd"/>
</dbReference>
<feature type="domain" description="4Fe-4S ferredoxin-type" evidence="9">
    <location>
        <begin position="296"/>
        <end position="327"/>
    </location>
</feature>
<comment type="similarity">
    <text evidence="2">Belongs to the HdrA family.</text>
</comment>
<dbReference type="GO" id="GO:0051539">
    <property type="term" value="F:4 iron, 4 sulfur cluster binding"/>
    <property type="evidence" value="ECO:0007669"/>
    <property type="project" value="UniProtKB-KW"/>
</dbReference>
<keyword evidence="5" id="KW-0285">Flavoprotein</keyword>
<dbReference type="PROSITE" id="PS51379">
    <property type="entry name" value="4FE4S_FER_2"/>
    <property type="match status" value="2"/>
</dbReference>
<evidence type="ECO:0000256" key="7">
    <source>
        <dbReference type="ARBA" id="ARBA00023004"/>
    </source>
</evidence>
<evidence type="ECO:0000256" key="6">
    <source>
        <dbReference type="ARBA" id="ARBA00023002"/>
    </source>
</evidence>
<dbReference type="AlphaFoldDB" id="A0A0F9KYF2"/>
<keyword evidence="5" id="KW-0274">FAD</keyword>
<dbReference type="Pfam" id="PF13450">
    <property type="entry name" value="NAD_binding_8"/>
    <property type="match status" value="1"/>
</dbReference>
<keyword evidence="4" id="KW-0479">Metal-binding</keyword>
<accession>A0A0F9KYF2</accession>
<dbReference type="GO" id="GO:0046872">
    <property type="term" value="F:metal ion binding"/>
    <property type="evidence" value="ECO:0007669"/>
    <property type="project" value="UniProtKB-KW"/>
</dbReference>
<comment type="caution">
    <text evidence="10">The sequence shown here is derived from an EMBL/GenBank/DDBJ whole genome shotgun (WGS) entry which is preliminary data.</text>
</comment>